<dbReference type="InterPro" id="IPR053175">
    <property type="entry name" value="DHMBA_Reg_Transcription_Factor"/>
</dbReference>
<evidence type="ECO:0000313" key="2">
    <source>
        <dbReference type="Proteomes" id="UP000315522"/>
    </source>
</evidence>
<accession>A0A559MGP7</accession>
<sequence>MTNKILESPKEAIKNTSLLATLLLDLFEKITGRQPLNSKSWTSHVNGALALVRLRGLDHFQDPAEFHVLVRFNNHFLIGCVASGSLVSDVLLAIRRYVEERLDVPDYTLQMSDSMISYAKLQNEKRRGVLSDEEFIEVSLELDAKLQALDLNMPPPWGYSRTLLSHKSERSFDLYFDTYSHRNKCHARNIFRVARILINESLIDLFLESSIADKHLASMRTASNYITLAVTLAFATRKSLLAFLNERHMSGLGKYLHCLAATHSLPSG</sequence>
<comment type="caution">
    <text evidence="1">The sequence shown here is derived from an EMBL/GenBank/DDBJ whole genome shotgun (WGS) entry which is preliminary data.</text>
</comment>
<dbReference type="AlphaFoldDB" id="A0A559MGP7"/>
<organism evidence="1 2">
    <name type="scientific">Lachnellula willkommii</name>
    <dbReference type="NCBI Taxonomy" id="215461"/>
    <lineage>
        <taxon>Eukaryota</taxon>
        <taxon>Fungi</taxon>
        <taxon>Dikarya</taxon>
        <taxon>Ascomycota</taxon>
        <taxon>Pezizomycotina</taxon>
        <taxon>Leotiomycetes</taxon>
        <taxon>Helotiales</taxon>
        <taxon>Lachnaceae</taxon>
        <taxon>Lachnellula</taxon>
    </lineage>
</organism>
<dbReference type="Proteomes" id="UP000315522">
    <property type="component" value="Unassembled WGS sequence"/>
</dbReference>
<proteinExistence type="predicted"/>
<keyword evidence="2" id="KW-1185">Reference proteome</keyword>
<protein>
    <submittedName>
        <fullName evidence="1">Uncharacterized protein</fullName>
    </submittedName>
</protein>
<name>A0A559MGP7_9HELO</name>
<reference evidence="1 2" key="1">
    <citation type="submission" date="2018-05" db="EMBL/GenBank/DDBJ databases">
        <title>Genome sequencing and assembly of the regulated plant pathogen Lachnellula willkommii and related sister species for the development of diagnostic species identification markers.</title>
        <authorList>
            <person name="Giroux E."/>
            <person name="Bilodeau G."/>
        </authorList>
    </citation>
    <scope>NUCLEOTIDE SEQUENCE [LARGE SCALE GENOMIC DNA]</scope>
    <source>
        <strain evidence="1 2">CBS 172.35</strain>
    </source>
</reference>
<evidence type="ECO:0000313" key="1">
    <source>
        <dbReference type="EMBL" id="TVY92119.1"/>
    </source>
</evidence>
<dbReference type="PANTHER" id="PTHR38791">
    <property type="entry name" value="ZN(II)2CYS6 TRANSCRIPTION FACTOR (EUROFUNG)-RELATED-RELATED"/>
    <property type="match status" value="1"/>
</dbReference>
<dbReference type="EMBL" id="QGML01000386">
    <property type="protein sequence ID" value="TVY92119.1"/>
    <property type="molecule type" value="Genomic_DNA"/>
</dbReference>
<gene>
    <name evidence="1" type="ORF">LAWI1_G003216</name>
</gene>